<feature type="domain" description="Poly A polymerase head" evidence="10">
    <location>
        <begin position="49"/>
        <end position="171"/>
    </location>
</feature>
<feature type="domain" description="tRNA nucleotidyltransferase/poly(A) polymerase RNA and SrmB- binding" evidence="12">
    <location>
        <begin position="199"/>
        <end position="246"/>
    </location>
</feature>
<dbReference type="SUPFAM" id="SSF81301">
    <property type="entry name" value="Nucleotidyltransferase"/>
    <property type="match status" value="1"/>
</dbReference>
<keyword evidence="2 7" id="KW-0808">Transferase</keyword>
<evidence type="ECO:0000256" key="3">
    <source>
        <dbReference type="ARBA" id="ARBA00022741"/>
    </source>
</evidence>
<dbReference type="Pfam" id="PF12626">
    <property type="entry name" value="PolyA_pol_arg_C"/>
    <property type="match status" value="1"/>
</dbReference>
<reference evidence="14 15" key="2">
    <citation type="submission" date="2017-06" db="EMBL/GenBank/DDBJ databases">
        <authorList>
            <person name="Kim H.J."/>
            <person name="Triplett B.A."/>
        </authorList>
    </citation>
    <scope>NUCLEOTIDE SEQUENCE [LARGE SCALE GENOMIC DNA]</scope>
    <source>
        <strain evidence="14">Kingella_eburonensis</strain>
    </source>
</reference>
<dbReference type="InterPro" id="IPR002646">
    <property type="entry name" value="PolA_pol_head_dom"/>
</dbReference>
<evidence type="ECO:0000256" key="4">
    <source>
        <dbReference type="ARBA" id="ARBA00022840"/>
    </source>
</evidence>
<comment type="catalytic activity">
    <reaction evidence="7">
        <text>RNA(n) + ATP = RNA(n)-3'-adenine ribonucleotide + diphosphate</text>
        <dbReference type="Rhea" id="RHEA:11332"/>
        <dbReference type="Rhea" id="RHEA-COMP:14527"/>
        <dbReference type="Rhea" id="RHEA-COMP:17347"/>
        <dbReference type="ChEBI" id="CHEBI:30616"/>
        <dbReference type="ChEBI" id="CHEBI:33019"/>
        <dbReference type="ChEBI" id="CHEBI:140395"/>
        <dbReference type="ChEBI" id="CHEBI:173115"/>
        <dbReference type="EC" id="2.7.7.19"/>
    </reaction>
</comment>
<evidence type="ECO:0000313" key="14">
    <source>
        <dbReference type="EMBL" id="SNB71522.1"/>
    </source>
</evidence>
<dbReference type="OrthoDB" id="9805698at2"/>
<dbReference type="GO" id="GO:0043633">
    <property type="term" value="P:polyadenylation-dependent RNA catabolic process"/>
    <property type="evidence" value="ECO:0007669"/>
    <property type="project" value="InterPro"/>
</dbReference>
<evidence type="ECO:0000313" key="13">
    <source>
        <dbReference type="EMBL" id="SMQ12529.1"/>
    </source>
</evidence>
<dbReference type="AlphaFoldDB" id="A0A238HG38"/>
<comment type="similarity">
    <text evidence="7 8">Belongs to the tRNA nucleotidyltransferase/poly(A) polymerase family.</text>
</comment>
<dbReference type="PANTHER" id="PTHR43051:SF1">
    <property type="entry name" value="POLYNUCLEOTIDE ADENYLYLTRANSFERASE FAMILY PROTEIN"/>
    <property type="match status" value="1"/>
</dbReference>
<evidence type="ECO:0000256" key="8">
    <source>
        <dbReference type="RuleBase" id="RU003953"/>
    </source>
</evidence>
<reference evidence="13" key="1">
    <citation type="submission" date="2017-05" db="EMBL/GenBank/DDBJ databases">
        <authorList>
            <person name="Song R."/>
            <person name="Chenine A.L."/>
            <person name="Ruprecht R.M."/>
        </authorList>
    </citation>
    <scope>NUCLEOTIDE SEQUENCE</scope>
    <source>
        <strain evidence="13">Kingella_eburonensis</strain>
    </source>
</reference>
<dbReference type="EC" id="2.7.7.19" evidence="7"/>
<keyword evidence="3 7" id="KW-0547">Nucleotide-binding</keyword>
<dbReference type="InterPro" id="IPR043519">
    <property type="entry name" value="NT_sf"/>
</dbReference>
<dbReference type="Pfam" id="PF12627">
    <property type="entry name" value="PolyA_pol_RNAbd"/>
    <property type="match status" value="1"/>
</dbReference>
<evidence type="ECO:0000256" key="2">
    <source>
        <dbReference type="ARBA" id="ARBA00022679"/>
    </source>
</evidence>
<keyword evidence="1 7" id="KW-0507">mRNA processing</keyword>
<feature type="compositionally biased region" description="Basic residues" evidence="9">
    <location>
        <begin position="426"/>
        <end position="442"/>
    </location>
</feature>
<dbReference type="STRING" id="1522312.GCA_900177895_00150"/>
<evidence type="ECO:0000313" key="15">
    <source>
        <dbReference type="Proteomes" id="UP000215450"/>
    </source>
</evidence>
<dbReference type="NCBIfam" id="TIGR01942">
    <property type="entry name" value="pcnB"/>
    <property type="match status" value="1"/>
</dbReference>
<dbReference type="EMBL" id="FXUV01000024">
    <property type="protein sequence ID" value="SMQ12529.1"/>
    <property type="molecule type" value="Genomic_DNA"/>
</dbReference>
<evidence type="ECO:0000256" key="6">
    <source>
        <dbReference type="ARBA" id="ARBA00023163"/>
    </source>
</evidence>
<keyword evidence="6 7" id="KW-0804">Transcription</keyword>
<evidence type="ECO:0000256" key="5">
    <source>
        <dbReference type="ARBA" id="ARBA00022884"/>
    </source>
</evidence>
<feature type="active site" evidence="7">
    <location>
        <position position="141"/>
    </location>
</feature>
<evidence type="ECO:0000256" key="1">
    <source>
        <dbReference type="ARBA" id="ARBA00022664"/>
    </source>
</evidence>
<keyword evidence="4 7" id="KW-0067">ATP-binding</keyword>
<comment type="function">
    <text evidence="7">Adds poly(A) tail to the 3' end of many RNAs, which usually targets these RNAs for decay. Plays a significant role in the global control of gene expression, through influencing the rate of transcript degradation, and in the general RNA quality control.</text>
</comment>
<feature type="domain" description="Polymerase A arginine-rich C-terminal" evidence="11">
    <location>
        <begin position="315"/>
        <end position="436"/>
    </location>
</feature>
<keyword evidence="5 7" id="KW-0694">RNA-binding</keyword>
<dbReference type="SUPFAM" id="SSF81891">
    <property type="entry name" value="Poly A polymerase C-terminal region-like"/>
    <property type="match status" value="1"/>
</dbReference>
<accession>A0A238HG38</accession>
<dbReference type="Gene3D" id="3.30.460.10">
    <property type="entry name" value="Beta Polymerase, domain 2"/>
    <property type="match status" value="1"/>
</dbReference>
<keyword evidence="13" id="KW-0548">Nucleotidyltransferase</keyword>
<evidence type="ECO:0000259" key="12">
    <source>
        <dbReference type="Pfam" id="PF12627"/>
    </source>
</evidence>
<dbReference type="InterPro" id="IPR025866">
    <property type="entry name" value="PolyA_pol_arg_C_dom"/>
</dbReference>
<dbReference type="InterPro" id="IPR032828">
    <property type="entry name" value="PolyA_RNA-bd"/>
</dbReference>
<dbReference type="EMBL" id="FXUV02000028">
    <property type="protein sequence ID" value="SNB71522.1"/>
    <property type="molecule type" value="Genomic_DNA"/>
</dbReference>
<dbReference type="RefSeq" id="WP_095062718.1">
    <property type="nucleotide sequence ID" value="NZ_FXUV02000028.1"/>
</dbReference>
<dbReference type="GO" id="GO:1990817">
    <property type="term" value="F:poly(A) RNA polymerase activity"/>
    <property type="evidence" value="ECO:0007669"/>
    <property type="project" value="UniProtKB-UniRule"/>
</dbReference>
<evidence type="ECO:0000256" key="9">
    <source>
        <dbReference type="SAM" id="MobiDB-lite"/>
    </source>
</evidence>
<keyword evidence="15" id="KW-1185">Reference proteome</keyword>
<dbReference type="Proteomes" id="UP000215450">
    <property type="component" value="Unassembled WGS sequence"/>
</dbReference>
<organism evidence="13">
    <name type="scientific">Kingella negevensis</name>
    <dbReference type="NCBI Taxonomy" id="1522312"/>
    <lineage>
        <taxon>Bacteria</taxon>
        <taxon>Pseudomonadati</taxon>
        <taxon>Pseudomonadota</taxon>
        <taxon>Betaproteobacteria</taxon>
        <taxon>Neisseriales</taxon>
        <taxon>Neisseriaceae</taxon>
        <taxon>Kingella</taxon>
    </lineage>
</organism>
<proteinExistence type="inferred from homology"/>
<name>A0A238HG38_9NEIS</name>
<dbReference type="GO" id="GO:0003723">
    <property type="term" value="F:RNA binding"/>
    <property type="evidence" value="ECO:0007669"/>
    <property type="project" value="UniProtKB-UniRule"/>
</dbReference>
<dbReference type="GO" id="GO:0005524">
    <property type="term" value="F:ATP binding"/>
    <property type="evidence" value="ECO:0007669"/>
    <property type="project" value="UniProtKB-UniRule"/>
</dbReference>
<dbReference type="CDD" id="cd05398">
    <property type="entry name" value="NT_ClassII-CCAase"/>
    <property type="match status" value="1"/>
</dbReference>
<gene>
    <name evidence="7 13" type="primary">pcnB</name>
    <name evidence="14" type="ORF">KEBURONENSIS_01411</name>
    <name evidence="13" type="ORF">KEBURONENSIS_01430</name>
</gene>
<sequence length="442" mass="51181">MIKKWLNNIMPTKKSKQKIKGAYHHIPLDFNNHAALKVLEQLHRSGYEAYLVGGAVRDLLLDVQPKDFDIATNARPEQVSKIFRRSRIIGRRFQIVHVMVGSETIEVSTFRSGGRVKQNEFGRIMQDNAYGTLEQDAMRRDFTCNALYYDIHTHQIIDFHNGLDDVKARKIVMIGDPAERYHEDPVRMLRAVRLSGKLGFQIEEKTAAPIPDNAILLRKEPVARLFDEMMKILFSGKAESCLKQLTVLNNVDIHPMLTAMFQAASPDQPQMGRIALQQTDLRLQENKSVSVGFVLAAFFWQALAHRWQVKQKRQSSAAAMNDAISSLHEDMEHGWGVPQRYSATMREIWALQPQFESLRGNRPFRLLSQARFRAAYDFLLLRAQCDETLQPLADWWTKFQHTSEEERRTMTQNQPQPEKSSEYKPAKKKRRRPRKKKKAVEE</sequence>
<feature type="active site" evidence="7">
    <location>
        <position position="69"/>
    </location>
</feature>
<dbReference type="Pfam" id="PF01743">
    <property type="entry name" value="PolyA_pol"/>
    <property type="match status" value="1"/>
</dbReference>
<protein>
    <recommendedName>
        <fullName evidence="7">Poly(A) polymerase I</fullName>
        <shortName evidence="7">PAP I</shortName>
        <ecNumber evidence="7">2.7.7.19</ecNumber>
    </recommendedName>
</protein>
<dbReference type="InterPro" id="IPR010206">
    <property type="entry name" value="PolA_pol_I"/>
</dbReference>
<dbReference type="InterPro" id="IPR052191">
    <property type="entry name" value="tRNA_ntf/polyA_polymerase_I"/>
</dbReference>
<evidence type="ECO:0000259" key="10">
    <source>
        <dbReference type="Pfam" id="PF01743"/>
    </source>
</evidence>
<evidence type="ECO:0000259" key="11">
    <source>
        <dbReference type="Pfam" id="PF12626"/>
    </source>
</evidence>
<evidence type="ECO:0000256" key="7">
    <source>
        <dbReference type="HAMAP-Rule" id="MF_00957"/>
    </source>
</evidence>
<dbReference type="HAMAP" id="MF_00957">
    <property type="entry name" value="PolyA_pol"/>
    <property type="match status" value="1"/>
</dbReference>
<dbReference type="PANTHER" id="PTHR43051">
    <property type="entry name" value="POLYNUCLEOTIDE ADENYLYLTRANSFERASE FAMILY PROTEIN"/>
    <property type="match status" value="1"/>
</dbReference>
<dbReference type="GO" id="GO:0006397">
    <property type="term" value="P:mRNA processing"/>
    <property type="evidence" value="ECO:0007669"/>
    <property type="project" value="UniProtKB-KW"/>
</dbReference>
<feature type="active site" evidence="7">
    <location>
        <position position="67"/>
    </location>
</feature>
<dbReference type="Gene3D" id="1.10.3090.10">
    <property type="entry name" value="cca-adding enzyme, domain 2"/>
    <property type="match status" value="1"/>
</dbReference>
<feature type="region of interest" description="Disordered" evidence="9">
    <location>
        <begin position="403"/>
        <end position="442"/>
    </location>
</feature>